<protein>
    <recommendedName>
        <fullName evidence="1">MULE transposase domain-containing protein</fullName>
    </recommendedName>
</protein>
<dbReference type="OrthoDB" id="1435110at2759"/>
<accession>A0A1B5Z9I7</accession>
<dbReference type="Proteomes" id="UP000242715">
    <property type="component" value="Unassembled WGS sequence"/>
</dbReference>
<dbReference type="InterPro" id="IPR018289">
    <property type="entry name" value="MULE_transposase_dom"/>
</dbReference>
<evidence type="ECO:0000313" key="2">
    <source>
        <dbReference type="EMBL" id="GAU10761.1"/>
    </source>
</evidence>
<keyword evidence="3" id="KW-1185">Reference proteome</keyword>
<feature type="domain" description="MULE transposase" evidence="1">
    <location>
        <begin position="2"/>
        <end position="79"/>
    </location>
</feature>
<proteinExistence type="predicted"/>
<dbReference type="EMBL" id="BCLP01055606">
    <property type="protein sequence ID" value="GAU10761.1"/>
    <property type="molecule type" value="Genomic_DNA"/>
</dbReference>
<dbReference type="AlphaFoldDB" id="A0A1B5Z9I7"/>
<feature type="non-terminal residue" evidence="2">
    <location>
        <position position="132"/>
    </location>
</feature>
<dbReference type="PANTHER" id="PTHR31973">
    <property type="entry name" value="POLYPROTEIN, PUTATIVE-RELATED"/>
    <property type="match status" value="1"/>
</dbReference>
<dbReference type="PANTHER" id="PTHR31973:SF187">
    <property type="entry name" value="MUTATOR TRANSPOSASE MUDRA PROTEIN"/>
    <property type="match status" value="1"/>
</dbReference>
<evidence type="ECO:0000313" key="3">
    <source>
        <dbReference type="Proteomes" id="UP000242715"/>
    </source>
</evidence>
<reference evidence="3" key="1">
    <citation type="journal article" date="2017" name="Front. Plant Sci.">
        <title>Climate Clever Clovers: New Paradigm to Reduce the Environmental Footprint of Ruminants by Breeding Low Methanogenic Forages Utilizing Haplotype Variation.</title>
        <authorList>
            <person name="Kaur P."/>
            <person name="Appels R."/>
            <person name="Bayer P.E."/>
            <person name="Keeble-Gagnere G."/>
            <person name="Wang J."/>
            <person name="Hirakawa H."/>
            <person name="Shirasawa K."/>
            <person name="Vercoe P."/>
            <person name="Stefanova K."/>
            <person name="Durmic Z."/>
            <person name="Nichols P."/>
            <person name="Revell C."/>
            <person name="Isobe S.N."/>
            <person name="Edwards D."/>
            <person name="Erskine W."/>
        </authorList>
    </citation>
    <scope>NUCLEOTIDE SEQUENCE [LARGE SCALE GENOMIC DNA]</scope>
    <source>
        <strain evidence="3">cv. Daliak</strain>
    </source>
</reference>
<evidence type="ECO:0000259" key="1">
    <source>
        <dbReference type="Pfam" id="PF10551"/>
    </source>
</evidence>
<gene>
    <name evidence="2" type="ORF">TSUD_425840</name>
</gene>
<sequence length="132" mass="15606">MLIAVGRDPNDQYFPLAFGVVETETKESWRWFIQLLMEDIGQDNRFVFISDQQKGLVAVFEEMFERVEHRLCLRHLYANFKKKFGGGTLIRDLMMGAAKAAYYQAWEAKMSELKAFDKKAWEWLKDIPTKMR</sequence>
<comment type="caution">
    <text evidence="2">The sequence shown here is derived from an EMBL/GenBank/DDBJ whole genome shotgun (WGS) entry which is preliminary data.</text>
</comment>
<name>A0A1B5Z9I7_TRISU</name>
<dbReference type="Pfam" id="PF10551">
    <property type="entry name" value="MULE"/>
    <property type="match status" value="1"/>
</dbReference>
<organism evidence="2 3">
    <name type="scientific">Trifolium subterraneum</name>
    <name type="common">Subterranean clover</name>
    <dbReference type="NCBI Taxonomy" id="3900"/>
    <lineage>
        <taxon>Eukaryota</taxon>
        <taxon>Viridiplantae</taxon>
        <taxon>Streptophyta</taxon>
        <taxon>Embryophyta</taxon>
        <taxon>Tracheophyta</taxon>
        <taxon>Spermatophyta</taxon>
        <taxon>Magnoliopsida</taxon>
        <taxon>eudicotyledons</taxon>
        <taxon>Gunneridae</taxon>
        <taxon>Pentapetalae</taxon>
        <taxon>rosids</taxon>
        <taxon>fabids</taxon>
        <taxon>Fabales</taxon>
        <taxon>Fabaceae</taxon>
        <taxon>Papilionoideae</taxon>
        <taxon>50 kb inversion clade</taxon>
        <taxon>NPAAA clade</taxon>
        <taxon>Hologalegina</taxon>
        <taxon>IRL clade</taxon>
        <taxon>Trifolieae</taxon>
        <taxon>Trifolium</taxon>
    </lineage>
</organism>